<organism evidence="2">
    <name type="scientific">bioreactor metagenome</name>
    <dbReference type="NCBI Taxonomy" id="1076179"/>
    <lineage>
        <taxon>unclassified sequences</taxon>
        <taxon>metagenomes</taxon>
        <taxon>ecological metagenomes</taxon>
    </lineage>
</organism>
<dbReference type="InterPro" id="IPR036071">
    <property type="entry name" value="AMMECR1_dom_sf"/>
</dbReference>
<dbReference type="Pfam" id="PF01871">
    <property type="entry name" value="AMMECR1"/>
    <property type="match status" value="1"/>
</dbReference>
<dbReference type="InterPro" id="IPR002733">
    <property type="entry name" value="AMMECR1_domain"/>
</dbReference>
<sequence length="467" mass="52844">MGLLGFYLMPHPPIIIPTIGKGEENKISKTIDSLNTIAEDIKEKNPNTIIIITPHGTMFGDAISLAYEDTLKGDLKKFGEYNTAMELEVDKKLTSKIYEFAIQENIPCVMATNDLLRQFNSNVEIDHGVFVPLFFINKKLRDYKIVHITYAPLSDLELYKFGICIDEAARELNMNVVLIASGDLSHRLKKEGPYDYSPYGEVFDKEFLGLLQKGDPLGVMSIDKKIITGAGECGRRSILMLLGALDKNKFTGELMSYEGTFGVGYGVMKFNKIREDETKVDRIEEFKKSLYKNKLNEKDPYVRLARESLTNYLTTGRELEYIPNYVINEMKGLKRGVFVSLKKEGELRGCIGTIFPVTDSIAEEILRNAIEAGINDPRFYRVEEQELMDIDFSVDVLTEPEPASESELDPKKYGVIVRSNGKTGLLLPDLEGVDTVADQLSIALRKANIYSQDYTIEKFEVIRHMEE</sequence>
<dbReference type="SUPFAM" id="SSF143447">
    <property type="entry name" value="AMMECR1-like"/>
    <property type="match status" value="1"/>
</dbReference>
<dbReference type="SUPFAM" id="SSF53213">
    <property type="entry name" value="LigB-like"/>
    <property type="match status" value="1"/>
</dbReference>
<dbReference type="InterPro" id="IPR023473">
    <property type="entry name" value="AMMECR1"/>
</dbReference>
<dbReference type="CDD" id="cd07951">
    <property type="entry name" value="ED_3B_N_AMMECR1"/>
    <property type="match status" value="1"/>
</dbReference>
<dbReference type="NCBIfam" id="TIGR04336">
    <property type="entry name" value="AmmeMemoSam_B"/>
    <property type="match status" value="1"/>
</dbReference>
<dbReference type="InterPro" id="IPR004183">
    <property type="entry name" value="Xdiol_dOase_suB"/>
</dbReference>
<reference evidence="2" key="1">
    <citation type="submission" date="2019-08" db="EMBL/GenBank/DDBJ databases">
        <authorList>
            <person name="Kucharzyk K."/>
            <person name="Murdoch R.W."/>
            <person name="Higgins S."/>
            <person name="Loffler F."/>
        </authorList>
    </citation>
    <scope>NUCLEOTIDE SEQUENCE</scope>
</reference>
<evidence type="ECO:0000313" key="2">
    <source>
        <dbReference type="EMBL" id="MPM41311.1"/>
    </source>
</evidence>
<name>A0A644ZNB4_9ZZZZ</name>
<dbReference type="NCBIfam" id="TIGR04335">
    <property type="entry name" value="AmmeMemoSam_A"/>
    <property type="match status" value="1"/>
</dbReference>
<comment type="caution">
    <text evidence="2">The sequence shown here is derived from an EMBL/GenBank/DDBJ whole genome shotgun (WGS) entry which is preliminary data.</text>
</comment>
<gene>
    <name evidence="2" type="ORF">SDC9_87961</name>
</gene>
<dbReference type="PROSITE" id="PS51112">
    <property type="entry name" value="AMMECR1"/>
    <property type="match status" value="1"/>
</dbReference>
<dbReference type="PANTHER" id="PTHR13016">
    <property type="entry name" value="AMMECR1 HOMOLOG"/>
    <property type="match status" value="1"/>
</dbReference>
<dbReference type="InterPro" id="IPR027485">
    <property type="entry name" value="AMMECR1_N"/>
</dbReference>
<evidence type="ECO:0000259" key="1">
    <source>
        <dbReference type="PROSITE" id="PS51112"/>
    </source>
</evidence>
<accession>A0A644ZNB4</accession>
<dbReference type="Gene3D" id="3.40.830.10">
    <property type="entry name" value="LigB-like"/>
    <property type="match status" value="1"/>
</dbReference>
<dbReference type="EMBL" id="VSSQ01009325">
    <property type="protein sequence ID" value="MPM41311.1"/>
    <property type="molecule type" value="Genomic_DNA"/>
</dbReference>
<proteinExistence type="predicted"/>
<dbReference type="GO" id="GO:0016702">
    <property type="term" value="F:oxidoreductase activity, acting on single donors with incorporation of molecular oxygen, incorporation of two atoms of oxygen"/>
    <property type="evidence" value="ECO:0007669"/>
    <property type="project" value="UniProtKB-ARBA"/>
</dbReference>
<dbReference type="InterPro" id="IPR027623">
    <property type="entry name" value="AmmeMemoSam_A"/>
</dbReference>
<dbReference type="Gene3D" id="3.30.700.20">
    <property type="entry name" value="Hypothetical protein ph0010, domain 1"/>
    <property type="match status" value="1"/>
</dbReference>
<feature type="domain" description="AMMECR1" evidence="1">
    <location>
        <begin position="296"/>
        <end position="467"/>
    </location>
</feature>
<dbReference type="AlphaFoldDB" id="A0A644ZNB4"/>
<dbReference type="Pfam" id="PF02900">
    <property type="entry name" value="LigB"/>
    <property type="match status" value="1"/>
</dbReference>
<dbReference type="PANTHER" id="PTHR13016:SF0">
    <property type="entry name" value="AMME SYNDROME CANDIDATE GENE 1 PROTEIN"/>
    <property type="match status" value="1"/>
</dbReference>
<dbReference type="GO" id="GO:0008198">
    <property type="term" value="F:ferrous iron binding"/>
    <property type="evidence" value="ECO:0007669"/>
    <property type="project" value="InterPro"/>
</dbReference>
<protein>
    <recommendedName>
        <fullName evidence="1">AMMECR1 domain-containing protein</fullName>
    </recommendedName>
</protein>